<dbReference type="Proteomes" id="UP000245768">
    <property type="component" value="Unassembled WGS sequence"/>
</dbReference>
<keyword evidence="3" id="KW-1185">Reference proteome</keyword>
<dbReference type="InterPro" id="IPR036047">
    <property type="entry name" value="F-box-like_dom_sf"/>
</dbReference>
<dbReference type="SUPFAM" id="SSF52047">
    <property type="entry name" value="RNI-like"/>
    <property type="match status" value="1"/>
</dbReference>
<dbReference type="InterPro" id="IPR032675">
    <property type="entry name" value="LRR_dom_sf"/>
</dbReference>
<dbReference type="InParanoid" id="A0A316YIL9"/>
<protein>
    <recommendedName>
        <fullName evidence="1">F-box domain-containing protein</fullName>
    </recommendedName>
</protein>
<evidence type="ECO:0000313" key="2">
    <source>
        <dbReference type="EMBL" id="PWN89049.1"/>
    </source>
</evidence>
<dbReference type="CDD" id="cd09917">
    <property type="entry name" value="F-box_SF"/>
    <property type="match status" value="1"/>
</dbReference>
<dbReference type="AlphaFoldDB" id="A0A316YIL9"/>
<dbReference type="Gene3D" id="3.80.10.10">
    <property type="entry name" value="Ribonuclease Inhibitor"/>
    <property type="match status" value="1"/>
</dbReference>
<dbReference type="EMBL" id="KZ819637">
    <property type="protein sequence ID" value="PWN89049.1"/>
    <property type="molecule type" value="Genomic_DNA"/>
</dbReference>
<dbReference type="GeneID" id="37047032"/>
<dbReference type="SUPFAM" id="SSF81383">
    <property type="entry name" value="F-box domain"/>
    <property type="match status" value="1"/>
</dbReference>
<dbReference type="Pfam" id="PF00646">
    <property type="entry name" value="F-box"/>
    <property type="match status" value="1"/>
</dbReference>
<organism evidence="2 3">
    <name type="scientific">Acaromyces ingoldii</name>
    <dbReference type="NCBI Taxonomy" id="215250"/>
    <lineage>
        <taxon>Eukaryota</taxon>
        <taxon>Fungi</taxon>
        <taxon>Dikarya</taxon>
        <taxon>Basidiomycota</taxon>
        <taxon>Ustilaginomycotina</taxon>
        <taxon>Exobasidiomycetes</taxon>
        <taxon>Exobasidiales</taxon>
        <taxon>Cryptobasidiaceae</taxon>
        <taxon>Acaromyces</taxon>
    </lineage>
</organism>
<dbReference type="InterPro" id="IPR001810">
    <property type="entry name" value="F-box_dom"/>
</dbReference>
<gene>
    <name evidence="2" type="ORF">FA10DRAFT_302431</name>
</gene>
<sequence length="478" mass="53331">MTRSLSIVDLPQDIHDAILAHVDAPTRLALALSCRTLHRAASRELASTVTLDGLGQLVRFLDRCTSPSNGPVYLAPCCAHGYPLPHSFGSVTDDDRPAKANPWPRSAMVRDLTLRSPGPLLHTYDSTLDDLVSTRPWLQRAPGGLIGAVLRLCPRLRSLHIIDSSLPLHHSLAQCIVTWTPQLQHLTVRSKHTDAASLAFIVRRLPQLRSLDVAGVQTCSCRGPDQADAAALALAVALGSSQITRLVLTSCRSFNDGAIFSYLARHQRRHPGGHNWDDDDDDDKNRIVLDSLELHRINLVRPQALVELLSSPACAQLRHLYIGGLRRLRSVHLSAFLERRDPARDLDLEVDARLMSRAMYCEDQCAASAGLTRLRLFGPSREQGVWIRVALREDAGSKLGRLREVIVIPREGDDGQMWKDYKVKGLDIRVGDDTSERVHQERRWCRQERARLVREQQQKLALIQVGGGAFAAYRNEDW</sequence>
<proteinExistence type="predicted"/>
<evidence type="ECO:0000259" key="1">
    <source>
        <dbReference type="Pfam" id="PF00646"/>
    </source>
</evidence>
<dbReference type="OrthoDB" id="3336117at2759"/>
<name>A0A316YIL9_9BASI</name>
<accession>A0A316YIL9</accession>
<feature type="domain" description="F-box" evidence="1">
    <location>
        <begin position="8"/>
        <end position="42"/>
    </location>
</feature>
<reference evidence="2" key="1">
    <citation type="journal article" date="2018" name="Mol. Biol. Evol.">
        <title>Broad Genomic Sampling Reveals a Smut Pathogenic Ancestry of the Fungal Clade Ustilaginomycotina.</title>
        <authorList>
            <person name="Kijpornyongpan T."/>
            <person name="Mondo S.J."/>
            <person name="Barry K."/>
            <person name="Sandor L."/>
            <person name="Lee J."/>
            <person name="Lipzen A."/>
            <person name="Pangilinan J."/>
            <person name="LaButti K."/>
            <person name="Hainaut M."/>
            <person name="Henrissat B."/>
            <person name="Grigoriev I.V."/>
            <person name="Spatafora J.W."/>
            <person name="Aime M.C."/>
        </authorList>
    </citation>
    <scope>NUCLEOTIDE SEQUENCE [LARGE SCALE GENOMIC DNA]</scope>
    <source>
        <strain evidence="2">MCA 4198</strain>
    </source>
</reference>
<evidence type="ECO:0000313" key="3">
    <source>
        <dbReference type="Proteomes" id="UP000245768"/>
    </source>
</evidence>
<dbReference type="RefSeq" id="XP_025376247.1">
    <property type="nucleotide sequence ID" value="XM_025525116.1"/>
</dbReference>